<feature type="domain" description="Ribosomal RNA small subunit methyltransferase E methyltransferase" evidence="11">
    <location>
        <begin position="72"/>
        <end position="158"/>
    </location>
</feature>
<evidence type="ECO:0000313" key="14">
    <source>
        <dbReference type="Proteomes" id="UP000823619"/>
    </source>
</evidence>
<sequence length="274" mass="30565">MEIFYSKEIDGSRCRLSEDEAAHCAKVLRHREGDIISVIDGTGTLYRCRIISASPKCVEAEIISSEPDWGTHPYRLHLAVAPTKNADRYEWFAEKACEIGTDEISPIIGMHSERKIFKTSRVEKILVSAVKQSLKGAVPAIHEPMPVKDFILKYGDDDTETPAELHTTDKEVPIHGTAANPDHTDRTHTGKPLRLIAYCFEDASHPRISIKEAFDRYDGHEAIVMIGPEGDFSPEEAELALSHGFIPVHLGPSRLRTETAAVTAAEAAYFRWME</sequence>
<feature type="domain" description="Ribosomal RNA small subunit methyltransferase E methyltransferase" evidence="11">
    <location>
        <begin position="199"/>
        <end position="267"/>
    </location>
</feature>
<gene>
    <name evidence="13" type="ORF">IAC23_00925</name>
</gene>
<dbReference type="GO" id="GO:0070042">
    <property type="term" value="F:rRNA (uridine-N3-)-methyltransferase activity"/>
    <property type="evidence" value="ECO:0007669"/>
    <property type="project" value="TreeGrafter"/>
</dbReference>
<dbReference type="PIRSF" id="PIRSF015601">
    <property type="entry name" value="MTase_slr0722"/>
    <property type="match status" value="1"/>
</dbReference>
<evidence type="ECO:0000259" key="11">
    <source>
        <dbReference type="Pfam" id="PF04452"/>
    </source>
</evidence>
<dbReference type="PANTHER" id="PTHR30027:SF3">
    <property type="entry name" value="16S RRNA (URACIL(1498)-N(3))-METHYLTRANSFERASE"/>
    <property type="match status" value="1"/>
</dbReference>
<dbReference type="InterPro" id="IPR046887">
    <property type="entry name" value="RsmE_PUA-like"/>
</dbReference>
<keyword evidence="5 10" id="KW-0489">Methyltransferase</keyword>
<dbReference type="EC" id="2.1.1.193" evidence="10"/>
<evidence type="ECO:0000256" key="10">
    <source>
        <dbReference type="PIRNR" id="PIRNR015601"/>
    </source>
</evidence>
<evidence type="ECO:0000256" key="3">
    <source>
        <dbReference type="ARBA" id="ARBA00022490"/>
    </source>
</evidence>
<dbReference type="InterPro" id="IPR029026">
    <property type="entry name" value="tRNA_m1G_MTases_N"/>
</dbReference>
<organism evidence="13 14">
    <name type="scientific">Candidatus Cryptobacteroides merdavium</name>
    <dbReference type="NCBI Taxonomy" id="2840769"/>
    <lineage>
        <taxon>Bacteria</taxon>
        <taxon>Pseudomonadati</taxon>
        <taxon>Bacteroidota</taxon>
        <taxon>Bacteroidia</taxon>
        <taxon>Bacteroidales</taxon>
        <taxon>Candidatus Cryptobacteroides</taxon>
    </lineage>
</organism>
<evidence type="ECO:0000256" key="5">
    <source>
        <dbReference type="ARBA" id="ARBA00022603"/>
    </source>
</evidence>
<evidence type="ECO:0000256" key="7">
    <source>
        <dbReference type="ARBA" id="ARBA00022691"/>
    </source>
</evidence>
<comment type="catalytic activity">
    <reaction evidence="9 10">
        <text>uridine(1498) in 16S rRNA + S-adenosyl-L-methionine = N(3)-methyluridine(1498) in 16S rRNA + S-adenosyl-L-homocysteine + H(+)</text>
        <dbReference type="Rhea" id="RHEA:42920"/>
        <dbReference type="Rhea" id="RHEA-COMP:10283"/>
        <dbReference type="Rhea" id="RHEA-COMP:10284"/>
        <dbReference type="ChEBI" id="CHEBI:15378"/>
        <dbReference type="ChEBI" id="CHEBI:57856"/>
        <dbReference type="ChEBI" id="CHEBI:59789"/>
        <dbReference type="ChEBI" id="CHEBI:65315"/>
        <dbReference type="ChEBI" id="CHEBI:74502"/>
        <dbReference type="EC" id="2.1.1.193"/>
    </reaction>
</comment>
<keyword evidence="6 10" id="KW-0808">Transferase</keyword>
<dbReference type="GO" id="GO:0070475">
    <property type="term" value="P:rRNA base methylation"/>
    <property type="evidence" value="ECO:0007669"/>
    <property type="project" value="TreeGrafter"/>
</dbReference>
<dbReference type="InterPro" id="IPR046886">
    <property type="entry name" value="RsmE_MTase_dom"/>
</dbReference>
<dbReference type="Gene3D" id="2.40.240.20">
    <property type="entry name" value="Hypothetical PUA domain-like, domain 1"/>
    <property type="match status" value="1"/>
</dbReference>
<comment type="caution">
    <text evidence="13">The sequence shown here is derived from an EMBL/GenBank/DDBJ whole genome shotgun (WGS) entry which is preliminary data.</text>
</comment>
<dbReference type="Gene3D" id="3.40.1280.10">
    <property type="match status" value="1"/>
</dbReference>
<dbReference type="InterPro" id="IPR029028">
    <property type="entry name" value="Alpha/beta_knot_MTases"/>
</dbReference>
<evidence type="ECO:0000256" key="8">
    <source>
        <dbReference type="ARBA" id="ARBA00025699"/>
    </source>
</evidence>
<dbReference type="AlphaFoldDB" id="A0A9D9HBT1"/>
<dbReference type="SUPFAM" id="SSF88697">
    <property type="entry name" value="PUA domain-like"/>
    <property type="match status" value="1"/>
</dbReference>
<evidence type="ECO:0000313" key="13">
    <source>
        <dbReference type="EMBL" id="MBO8444243.1"/>
    </source>
</evidence>
<evidence type="ECO:0000256" key="2">
    <source>
        <dbReference type="ARBA" id="ARBA00005528"/>
    </source>
</evidence>
<name>A0A9D9HBT1_9BACT</name>
<dbReference type="PANTHER" id="PTHR30027">
    <property type="entry name" value="RIBOSOMAL RNA SMALL SUBUNIT METHYLTRANSFERASE E"/>
    <property type="match status" value="1"/>
</dbReference>
<dbReference type="InterPro" id="IPR015947">
    <property type="entry name" value="PUA-like_sf"/>
</dbReference>
<evidence type="ECO:0000256" key="4">
    <source>
        <dbReference type="ARBA" id="ARBA00022552"/>
    </source>
</evidence>
<proteinExistence type="inferred from homology"/>
<accession>A0A9D9HBT1</accession>
<evidence type="ECO:0000256" key="1">
    <source>
        <dbReference type="ARBA" id="ARBA00004496"/>
    </source>
</evidence>
<dbReference type="Pfam" id="PF04452">
    <property type="entry name" value="Methyltrans_RNA"/>
    <property type="match status" value="2"/>
</dbReference>
<dbReference type="NCBIfam" id="TIGR00046">
    <property type="entry name" value="RsmE family RNA methyltransferase"/>
    <property type="match status" value="1"/>
</dbReference>
<evidence type="ECO:0000256" key="6">
    <source>
        <dbReference type="ARBA" id="ARBA00022679"/>
    </source>
</evidence>
<protein>
    <recommendedName>
        <fullName evidence="10">Ribosomal RNA small subunit methyltransferase E</fullName>
        <ecNumber evidence="10">2.1.1.193</ecNumber>
    </recommendedName>
</protein>
<dbReference type="Proteomes" id="UP000823619">
    <property type="component" value="Unassembled WGS sequence"/>
</dbReference>
<comment type="function">
    <text evidence="8 10">Specifically methylates the N3 position of the uracil ring of uridine 1498 (m3U1498) in 16S rRNA. Acts on the fully assembled 30S ribosomal subunit.</text>
</comment>
<comment type="subcellular location">
    <subcellularLocation>
        <location evidence="1 10">Cytoplasm</location>
    </subcellularLocation>
</comment>
<dbReference type="CDD" id="cd18084">
    <property type="entry name" value="RsmE-like"/>
    <property type="match status" value="1"/>
</dbReference>
<dbReference type="Pfam" id="PF20260">
    <property type="entry name" value="PUA_4"/>
    <property type="match status" value="1"/>
</dbReference>
<dbReference type="EMBL" id="JADIMO010000015">
    <property type="protein sequence ID" value="MBO8444243.1"/>
    <property type="molecule type" value="Genomic_DNA"/>
</dbReference>
<comment type="similarity">
    <text evidence="2 10">Belongs to the RNA methyltransferase RsmE family.</text>
</comment>
<evidence type="ECO:0000259" key="12">
    <source>
        <dbReference type="Pfam" id="PF20260"/>
    </source>
</evidence>
<reference evidence="13" key="2">
    <citation type="journal article" date="2021" name="PeerJ">
        <title>Extensive microbial diversity within the chicken gut microbiome revealed by metagenomics and culture.</title>
        <authorList>
            <person name="Gilroy R."/>
            <person name="Ravi A."/>
            <person name="Getino M."/>
            <person name="Pursley I."/>
            <person name="Horton D.L."/>
            <person name="Alikhan N.F."/>
            <person name="Baker D."/>
            <person name="Gharbi K."/>
            <person name="Hall N."/>
            <person name="Watson M."/>
            <person name="Adriaenssens E.M."/>
            <person name="Foster-Nyarko E."/>
            <person name="Jarju S."/>
            <person name="Secka A."/>
            <person name="Antonio M."/>
            <person name="Oren A."/>
            <person name="Chaudhuri R.R."/>
            <person name="La Ragione R."/>
            <person name="Hildebrand F."/>
            <person name="Pallen M.J."/>
        </authorList>
    </citation>
    <scope>NUCLEOTIDE SEQUENCE</scope>
    <source>
        <strain evidence="13">D5-748</strain>
    </source>
</reference>
<keyword evidence="7 10" id="KW-0949">S-adenosyl-L-methionine</keyword>
<keyword evidence="4 10" id="KW-0698">rRNA processing</keyword>
<dbReference type="SUPFAM" id="SSF75217">
    <property type="entry name" value="alpha/beta knot"/>
    <property type="match status" value="1"/>
</dbReference>
<feature type="domain" description="Ribosomal RNA small subunit methyltransferase E PUA-like" evidence="12">
    <location>
        <begin position="16"/>
        <end position="62"/>
    </location>
</feature>
<keyword evidence="3 10" id="KW-0963">Cytoplasm</keyword>
<evidence type="ECO:0000256" key="9">
    <source>
        <dbReference type="ARBA" id="ARBA00047944"/>
    </source>
</evidence>
<reference evidence="13" key="1">
    <citation type="submission" date="2020-10" db="EMBL/GenBank/DDBJ databases">
        <authorList>
            <person name="Gilroy R."/>
        </authorList>
    </citation>
    <scope>NUCLEOTIDE SEQUENCE</scope>
    <source>
        <strain evidence="13">D5-748</strain>
    </source>
</reference>
<dbReference type="InterPro" id="IPR006700">
    <property type="entry name" value="RsmE"/>
</dbReference>
<dbReference type="GO" id="GO:0005737">
    <property type="term" value="C:cytoplasm"/>
    <property type="evidence" value="ECO:0007669"/>
    <property type="project" value="UniProtKB-SubCell"/>
</dbReference>